<dbReference type="Gene3D" id="1.10.1060.10">
    <property type="entry name" value="Alpha-helical ferredoxin"/>
    <property type="match status" value="1"/>
</dbReference>
<dbReference type="AlphaFoldDB" id="K1S8E1"/>
<feature type="region of interest" description="Disordered" evidence="1">
    <location>
        <begin position="1"/>
        <end position="20"/>
    </location>
</feature>
<feature type="domain" description="4Fe-4S ferredoxin-type" evidence="2">
    <location>
        <begin position="32"/>
        <end position="56"/>
    </location>
</feature>
<dbReference type="InterPro" id="IPR017896">
    <property type="entry name" value="4Fe4S_Fe-S-bd"/>
</dbReference>
<protein>
    <submittedName>
        <fullName evidence="3">Glutamate synthase</fullName>
    </submittedName>
</protein>
<name>K1S8E1_9ZZZZ</name>
<comment type="caution">
    <text evidence="3">The sequence shown here is derived from an EMBL/GenBank/DDBJ whole genome shotgun (WGS) entry which is preliminary data.</text>
</comment>
<dbReference type="InterPro" id="IPR009051">
    <property type="entry name" value="Helical_ferredxn"/>
</dbReference>
<accession>K1S8E1</accession>
<dbReference type="GO" id="GO:0051536">
    <property type="term" value="F:iron-sulfur cluster binding"/>
    <property type="evidence" value="ECO:0007669"/>
    <property type="project" value="InterPro"/>
</dbReference>
<gene>
    <name evidence="3" type="ORF">LEA_20982</name>
</gene>
<dbReference type="PROSITE" id="PS51379">
    <property type="entry name" value="4FE4S_FER_2"/>
    <property type="match status" value="1"/>
</dbReference>
<dbReference type="EMBL" id="AJWY01014434">
    <property type="protein sequence ID" value="EKC43761.1"/>
    <property type="molecule type" value="Genomic_DNA"/>
</dbReference>
<proteinExistence type="predicted"/>
<dbReference type="SUPFAM" id="SSF46548">
    <property type="entry name" value="alpha-helical ferredoxin"/>
    <property type="match status" value="1"/>
</dbReference>
<dbReference type="InterPro" id="IPR028261">
    <property type="entry name" value="DPD_II"/>
</dbReference>
<evidence type="ECO:0000256" key="1">
    <source>
        <dbReference type="SAM" id="MobiDB-lite"/>
    </source>
</evidence>
<dbReference type="Pfam" id="PF14691">
    <property type="entry name" value="Fer4_20"/>
    <property type="match status" value="1"/>
</dbReference>
<evidence type="ECO:0000259" key="2">
    <source>
        <dbReference type="PROSITE" id="PS51379"/>
    </source>
</evidence>
<sequence>MPNMQPNKTPMPEQDPHVRNKNFKEVALGYTDEMAINEAQRCLQCKNPACVQGCPV</sequence>
<organism evidence="3">
    <name type="scientific">human gut metagenome</name>
    <dbReference type="NCBI Taxonomy" id="408170"/>
    <lineage>
        <taxon>unclassified sequences</taxon>
        <taxon>metagenomes</taxon>
        <taxon>organismal metagenomes</taxon>
    </lineage>
</organism>
<evidence type="ECO:0000313" key="3">
    <source>
        <dbReference type="EMBL" id="EKC43761.1"/>
    </source>
</evidence>
<reference evidence="3" key="1">
    <citation type="journal article" date="2013" name="Environ. Microbiol.">
        <title>Microbiota from the distal guts of lean and obese adolescents exhibit partial functional redundancy besides clear differences in community structure.</title>
        <authorList>
            <person name="Ferrer M."/>
            <person name="Ruiz A."/>
            <person name="Lanza F."/>
            <person name="Haange S.B."/>
            <person name="Oberbach A."/>
            <person name="Till H."/>
            <person name="Bargiela R."/>
            <person name="Campoy C."/>
            <person name="Segura M.T."/>
            <person name="Richter M."/>
            <person name="von Bergen M."/>
            <person name="Seifert J."/>
            <person name="Suarez A."/>
        </authorList>
    </citation>
    <scope>NUCLEOTIDE SEQUENCE</scope>
</reference>
<feature type="non-terminal residue" evidence="3">
    <location>
        <position position="56"/>
    </location>
</feature>